<dbReference type="Proteomes" id="UP000243502">
    <property type="component" value="Chromosome 3"/>
</dbReference>
<dbReference type="KEGG" id="pter:C2L65_33535"/>
<reference evidence="1 2" key="1">
    <citation type="submission" date="2018-01" db="EMBL/GenBank/DDBJ databases">
        <title>Species boundaries and ecological features among Paraburkholderia terrae DSMZ17804T, P. hospita DSMZ17164T and P. caribensis DSMZ13236T.</title>
        <authorList>
            <person name="Pratama A.A."/>
        </authorList>
    </citation>
    <scope>NUCLEOTIDE SEQUENCE [LARGE SCALE GENOMIC DNA]</scope>
    <source>
        <strain evidence="1 2">DSM 17804</strain>
    </source>
</reference>
<dbReference type="EMBL" id="CP026113">
    <property type="protein sequence ID" value="AUT64583.1"/>
    <property type="molecule type" value="Genomic_DNA"/>
</dbReference>
<proteinExistence type="predicted"/>
<evidence type="ECO:0000313" key="1">
    <source>
        <dbReference type="EMBL" id="AUT64583.1"/>
    </source>
</evidence>
<organism evidence="1 2">
    <name type="scientific">Paraburkholderia terrae</name>
    <dbReference type="NCBI Taxonomy" id="311230"/>
    <lineage>
        <taxon>Bacteria</taxon>
        <taxon>Pseudomonadati</taxon>
        <taxon>Pseudomonadota</taxon>
        <taxon>Betaproteobacteria</taxon>
        <taxon>Burkholderiales</taxon>
        <taxon>Burkholderiaceae</taxon>
        <taxon>Paraburkholderia</taxon>
    </lineage>
</organism>
<protein>
    <submittedName>
        <fullName evidence="1">Uncharacterized protein</fullName>
    </submittedName>
</protein>
<name>A0A2I8EY90_9BURK</name>
<dbReference type="OrthoDB" id="9757728at2"/>
<dbReference type="RefSeq" id="WP_042311972.1">
    <property type="nucleotide sequence ID" value="NZ_CP026113.1"/>
</dbReference>
<dbReference type="AlphaFoldDB" id="A0A2I8EY90"/>
<sequence length="1198" mass="126080">MSTVEVLAPLRLETRFVPPAQRTDGVAQWMLRLRVYPDEFSVPRIVAPPVKDELDRLAEAIGRMAGPTPLSEADAFGLFAGFVGAGRALALWRQHVITDSEGQLALDRTGETGHTSFRVYGAVGLPEQIDVWFVHADGTRQLAATLTPDRAAIVADLDLAQFTAGGLAGGTLPDTWWLSYPRAVKVGLGIDIDVGAVPPALDALVVLGIGETDAAELVDAHNASARMAVLAPGTPTNTVAGEPTTDFGEHAETLYPLLHVKAADQMSTESVLSGLTGRVAPAALPMLGGELDYYGPGSLAVQGFWPALWGRYLRDVTGAGETEIELARWAIRYLAVEGPRPAFRVGEQPYGLLPASAFANWIDEPGDALAAIESRIRSWALPWRRATASANRAARVQVNGQDSRGLLSVLGLHAPSRYWGVRATADLYQLQALRLSHGMPPLDHQWDDAAAGALRGVPSPLHPVGRAPGRGAIPGPPDDEQEKIELLKRLPTMDPELLFGLRAELGLVGHLMRETLIAGRAIVGDAFRRLQQGIPISLGQPLAWDDQAAYRDALFVGSDAAVQTLRTANDPAGRVLAQRFADVQEALEVIADLWDRMARPLFRAALAALDTAAFRVDPWLTGLAERRLQRLISVRAPFRLGVYGWVDAPAPFDAAPDGTLAPGPTVAGLLHAPSPAQAMTAALLRDAAVRHPGIDRWRLNLDSAKVRAAVALAERVRLGVHPYEALGLEVERIAGDWDVVRTLRETYPLAADQQQRRVCDGQKVLAAARDGTLAAGLPADLAARLAPLDEVLDTYADLLVADGVHALVTGHADLANAAMEAAAGLGAPPELRAIRTPREATTVRVSAWVLLPAAATPTGPDADPAAVADPTWDAALAPILGGTDDGASSASLTGGAYEGLPNTADADLRAAIAADLGARLVQLIGLAQSAHDALAALDPDAAGASQAVTDAAARWNVDLGATPPTSSADAGPGTAERRDAIVAALADRLQTAASLPPADVRRGLRTLAGRPELPVLPIVPRAVLPVLRLRPGLDREWLEIVAAVRPRLAALEARQLDAAQPAWPSAIAAPGGSTDPWHAAGPVVLAYGPGLSSFGSKVALAAIDGWSESVPSRRHTTTAAFGFNAPKSRAPQAVLVAVPPDLTQRLDNAGLLDVVLETREMAHARAPAQNSAGSMPHAMSTALVSARSPLSFLANWPA</sequence>
<accession>A0A2I8EY90</accession>
<gene>
    <name evidence="1" type="ORF">C2L65_33535</name>
</gene>
<evidence type="ECO:0000313" key="2">
    <source>
        <dbReference type="Proteomes" id="UP000243502"/>
    </source>
</evidence>